<dbReference type="GO" id="GO:0033179">
    <property type="term" value="C:proton-transporting V-type ATPase, V0 domain"/>
    <property type="evidence" value="ECO:0007669"/>
    <property type="project" value="InterPro"/>
</dbReference>
<proteinExistence type="inferred from homology"/>
<dbReference type="OMA" id="THITIPH"/>
<keyword evidence="6" id="KW-0406">Ion transport</keyword>
<feature type="compositionally biased region" description="Polar residues" evidence="9">
    <location>
        <begin position="917"/>
        <end position="927"/>
    </location>
</feature>
<evidence type="ECO:0000256" key="9">
    <source>
        <dbReference type="SAM" id="MobiDB-lite"/>
    </source>
</evidence>
<feature type="transmembrane region" description="Helical" evidence="10">
    <location>
        <begin position="1329"/>
        <end position="1354"/>
    </location>
</feature>
<feature type="transmembrane region" description="Helical" evidence="10">
    <location>
        <begin position="1210"/>
        <end position="1235"/>
    </location>
</feature>
<dbReference type="PANTHER" id="PTHR11629">
    <property type="entry name" value="VACUOLAR PROTON ATPASES"/>
    <property type="match status" value="1"/>
</dbReference>
<name>S3BR93_OPHP1</name>
<evidence type="ECO:0000256" key="3">
    <source>
        <dbReference type="ARBA" id="ARBA00022448"/>
    </source>
</evidence>
<evidence type="ECO:0000256" key="7">
    <source>
        <dbReference type="ARBA" id="ARBA00023136"/>
    </source>
</evidence>
<keyword evidence="12" id="KW-1185">Reference proteome</keyword>
<dbReference type="Pfam" id="PF01496">
    <property type="entry name" value="V_ATPase_I"/>
    <property type="match status" value="1"/>
</dbReference>
<evidence type="ECO:0000256" key="6">
    <source>
        <dbReference type="ARBA" id="ARBA00023065"/>
    </source>
</evidence>
<comment type="subcellular location">
    <subcellularLocation>
        <location evidence="1">Membrane</location>
        <topology evidence="1">Multi-pass membrane protein</topology>
    </subcellularLocation>
</comment>
<evidence type="ECO:0000256" key="10">
    <source>
        <dbReference type="SAM" id="Phobius"/>
    </source>
</evidence>
<dbReference type="GO" id="GO:0000329">
    <property type="term" value="C:fungal-type vacuole membrane"/>
    <property type="evidence" value="ECO:0007669"/>
    <property type="project" value="TreeGrafter"/>
</dbReference>
<dbReference type="eggNOG" id="KOG2189">
    <property type="taxonomic scope" value="Eukaryota"/>
</dbReference>
<evidence type="ECO:0000256" key="2">
    <source>
        <dbReference type="ARBA" id="ARBA00009904"/>
    </source>
</evidence>
<organism evidence="11 12">
    <name type="scientific">Ophiostoma piceae (strain UAMH 11346)</name>
    <name type="common">Sap stain fungus</name>
    <dbReference type="NCBI Taxonomy" id="1262450"/>
    <lineage>
        <taxon>Eukaryota</taxon>
        <taxon>Fungi</taxon>
        <taxon>Dikarya</taxon>
        <taxon>Ascomycota</taxon>
        <taxon>Pezizomycotina</taxon>
        <taxon>Sordariomycetes</taxon>
        <taxon>Sordariomycetidae</taxon>
        <taxon>Ophiostomatales</taxon>
        <taxon>Ophiostomataceae</taxon>
        <taxon>Ophiostoma</taxon>
    </lineage>
</organism>
<dbReference type="GO" id="GO:0051117">
    <property type="term" value="F:ATPase binding"/>
    <property type="evidence" value="ECO:0007669"/>
    <property type="project" value="TreeGrafter"/>
</dbReference>
<reference evidence="11 12" key="1">
    <citation type="journal article" date="2013" name="BMC Genomics">
        <title>The genome and transcriptome of the pine saprophyte Ophiostoma piceae, and a comparison with the bark beetle-associated pine pathogen Grosmannia clavigera.</title>
        <authorList>
            <person name="Haridas S."/>
            <person name="Wang Y."/>
            <person name="Lim L."/>
            <person name="Massoumi Alamouti S."/>
            <person name="Jackman S."/>
            <person name="Docking R."/>
            <person name="Robertson G."/>
            <person name="Birol I."/>
            <person name="Bohlmann J."/>
            <person name="Breuil C."/>
        </authorList>
    </citation>
    <scope>NUCLEOTIDE SEQUENCE [LARGE SCALE GENOMIC DNA]</scope>
    <source>
        <strain evidence="11 12">UAMH 11346</strain>
    </source>
</reference>
<keyword evidence="8" id="KW-0175">Coiled coil</keyword>
<dbReference type="GO" id="GO:0046961">
    <property type="term" value="F:proton-transporting ATPase activity, rotational mechanism"/>
    <property type="evidence" value="ECO:0007669"/>
    <property type="project" value="InterPro"/>
</dbReference>
<feature type="coiled-coil region" evidence="8">
    <location>
        <begin position="1031"/>
        <end position="1058"/>
    </location>
</feature>
<evidence type="ECO:0000313" key="12">
    <source>
        <dbReference type="Proteomes" id="UP000016923"/>
    </source>
</evidence>
<dbReference type="HOGENOM" id="CLU_003368_0_0_1"/>
<protein>
    <submittedName>
        <fullName evidence="11">Vacuolar atp synthase 98 kDa subunit</fullName>
    </submittedName>
</protein>
<sequence length="1624" mass="181854">MYHTKPDVHTKGKGAKAPAASKMSLIAQHQKRTSSSEDVLARASFSSIRERDADLAQTFSSSKVSSYSRNLQNEFQRFINDGSNETAVSDELSTPSTPLSRPGTPRGSFSTEDVLLAQGKHFASQFDLSVLDDITRQGDVSALEAGSFANVVDADTAMEDVGPVEPIQRLQPLEKLPYEVYRLIANYLTLDTPPNGVDRRNIDLTNLLVTSRAINAKTIECLYRRVIVPHSRNFLKFHTQLEAYPLRGEWVRRLDFSHFNPVSLFLSASARNASQNLTANTLIRCLNLTPNLQEFLVQDYLDTDINEAVIRKLLTGLPRLVALDMCGCSSNEFRSGFMAVLARQAEEAFPETLSIKRLSLHKCLTLPASVHEFLLPKLKHLTHLDLSTTRVTDAALQKIPHTARISHLNLAKCSLLTADGVIDFLANHPAVNQGSLQFLSLGYEASTFQLFECADITRLLPILPQTLKSLTLKGSKMNASHIPQLIGLAKHLEELSLGRGLSLMDVCAIVVPPRANDTAAPIEARGQRELRFLDLTDMDPDQMPASSLLLDGLLLDKNSLPLEVIEVTDTVYKRVAKSQGALTRLGWRQSEIGSRSWLVRGAQAVAGRSTVTMGRYQMENGLRPWKMGAQSWGMRKIPVAHAKVGGMYGSYMFGRKLITAYHFTRSIVKRACIGGDMSSRQCTATTTNNHNPTLISIRISVCFHFIIDYLCFVFAFVSSFFQLSPSGPSFPPYDIMAPAARDTPFRSADMSMVQLYISNEIGREVVNSLGELGLVQFRDLNGDVNAFQRAFTQEIRRLDNVERQLPNKQGYFAAQMEKAGVPLRKLDLDTESLAAPSTSEIYGLAERCQSLESRIFQLNDSYETLKKREVELTEWRWVLREAGGFFDRAHGSVEEIRASTDGGADDIDDDAPLLNDVEQQNGNGTSHGNERPVASFSGLNIGFVAGVISRDRVGAFERILWRTLRGNLYMNQSEIPEPLVDPSTNEAVHKNVFVIFAHGSEILAKIRKISESMSAEVYSVDENSDLRRDQIHEVNDRLNDVQNVLRNTQTALDAELEQIARSLSAWMVLISKEKAVYDTLNMFSYDRARRTLIAEGWCPTHDLPLIRTTLQDVTNRAGLAVPSIINEIRTNKTPPTYLKTNKFTEAFQTIVNAYGTATYQEVNPALPVIVTFPFLFAVMFGDFGHATIMLTASLAMIYWEKPLKKVTFELFAMVYYGRYIALVMAVFSVFTGLVYNDVFSKSMTLFPSAWEWEVPDNFVDGMTVGAKLKGDYRYPFGLDWMWHGTENDLLFSNSYKMKMSIILGWAHMTYSLCFSYINARHFKKPIDIWGNFIPGMIFFQAIFGYLVMCIIYKWTVDWPAIGQSPPGLLNMLIYMFLQPGSLDMRLYKGQEHVQVILLLFAFVQVPVLLFLKPFYLRWEHNKARGHGYRGIGEQARVSALDDDDETDGNGHAARRISRPSISGSSDAGEGVGMLSQDFHAGGGGDDDEEHEEFEFSEVMIHQIIHTIEFCLNCVSHTASYLRLWALSLAHQQLSAVLWSMTLGPSLKMTGITGAIALVITFTMFFVLSVIILIIMEGVSAMLHSLRLAWVESFSKFAEFGGWPFAPFSFKQQLEESEELKEYLG</sequence>
<feature type="region of interest" description="Disordered" evidence="9">
    <location>
        <begin position="86"/>
        <end position="109"/>
    </location>
</feature>
<keyword evidence="5 10" id="KW-1133">Transmembrane helix</keyword>
<keyword evidence="7 10" id="KW-0472">Membrane</keyword>
<evidence type="ECO:0000256" key="4">
    <source>
        <dbReference type="ARBA" id="ARBA00022692"/>
    </source>
</evidence>
<gene>
    <name evidence="11" type="ORF">F503_06485</name>
</gene>
<dbReference type="PANTHER" id="PTHR11629:SF63">
    <property type="entry name" value="V-TYPE PROTON ATPASE SUBUNIT A"/>
    <property type="match status" value="1"/>
</dbReference>
<dbReference type="EMBL" id="KE148165">
    <property type="protein sequence ID" value="EPE03779.1"/>
    <property type="molecule type" value="Genomic_DNA"/>
</dbReference>
<comment type="similarity">
    <text evidence="2">Belongs to the V-ATPase 116 kDa subunit family.</text>
</comment>
<feature type="transmembrane region" description="Helical" evidence="10">
    <location>
        <begin position="1299"/>
        <end position="1317"/>
    </location>
</feature>
<dbReference type="STRING" id="1262450.S3BR93"/>
<evidence type="ECO:0000256" key="8">
    <source>
        <dbReference type="SAM" id="Coils"/>
    </source>
</evidence>
<evidence type="ECO:0000256" key="1">
    <source>
        <dbReference type="ARBA" id="ARBA00004141"/>
    </source>
</evidence>
<dbReference type="Gene3D" id="3.80.10.10">
    <property type="entry name" value="Ribonuclease Inhibitor"/>
    <property type="match status" value="1"/>
</dbReference>
<feature type="transmembrane region" description="Helical" evidence="10">
    <location>
        <begin position="1550"/>
        <end position="1575"/>
    </location>
</feature>
<dbReference type="OrthoDB" id="10264220at2759"/>
<dbReference type="SUPFAM" id="SSF52047">
    <property type="entry name" value="RNI-like"/>
    <property type="match status" value="1"/>
</dbReference>
<accession>S3BR93</accession>
<feature type="transmembrane region" description="Helical" evidence="10">
    <location>
        <begin position="1397"/>
        <end position="1415"/>
    </location>
</feature>
<keyword evidence="4 10" id="KW-0812">Transmembrane</keyword>
<feature type="region of interest" description="Disordered" evidence="9">
    <location>
        <begin position="1"/>
        <end position="41"/>
    </location>
</feature>
<dbReference type="InterPro" id="IPR002490">
    <property type="entry name" value="V-ATPase_116kDa_su"/>
</dbReference>
<evidence type="ECO:0000313" key="11">
    <source>
        <dbReference type="EMBL" id="EPE03779.1"/>
    </source>
</evidence>
<dbReference type="VEuPathDB" id="FungiDB:F503_06485"/>
<feature type="transmembrane region" description="Helical" evidence="10">
    <location>
        <begin position="1174"/>
        <end position="1198"/>
    </location>
</feature>
<dbReference type="Proteomes" id="UP000016923">
    <property type="component" value="Unassembled WGS sequence"/>
</dbReference>
<feature type="compositionally biased region" description="Polar residues" evidence="9">
    <location>
        <begin position="86"/>
        <end position="99"/>
    </location>
</feature>
<dbReference type="GO" id="GO:0007035">
    <property type="term" value="P:vacuolar acidification"/>
    <property type="evidence" value="ECO:0007669"/>
    <property type="project" value="TreeGrafter"/>
</dbReference>
<dbReference type="InterPro" id="IPR032675">
    <property type="entry name" value="LRR_dom_sf"/>
</dbReference>
<keyword evidence="3" id="KW-0813">Transport</keyword>
<feature type="compositionally biased region" description="Basic and acidic residues" evidence="9">
    <location>
        <begin position="1"/>
        <end position="10"/>
    </location>
</feature>
<feature type="region of interest" description="Disordered" evidence="9">
    <location>
        <begin position="1439"/>
        <end position="1468"/>
    </location>
</feature>
<evidence type="ECO:0000256" key="5">
    <source>
        <dbReference type="ARBA" id="ARBA00022989"/>
    </source>
</evidence>
<feature type="region of interest" description="Disordered" evidence="9">
    <location>
        <begin position="897"/>
        <end position="930"/>
    </location>
</feature>
<dbReference type="GO" id="GO:0016471">
    <property type="term" value="C:vacuolar proton-transporting V-type ATPase complex"/>
    <property type="evidence" value="ECO:0007669"/>
    <property type="project" value="TreeGrafter"/>
</dbReference>